<comment type="subcellular location">
    <subcellularLocation>
        <location evidence="1 11">Cell outer membrane</location>
        <topology evidence="1 11">Multi-pass membrane protein</topology>
    </subcellularLocation>
</comment>
<feature type="chain" id="PRO_5002773255" evidence="13">
    <location>
        <begin position="28"/>
        <end position="733"/>
    </location>
</feature>
<accession>B1Y1A3</accession>
<keyword evidence="2 11" id="KW-0813">Transport</keyword>
<evidence type="ECO:0000256" key="8">
    <source>
        <dbReference type="ARBA" id="ARBA00023077"/>
    </source>
</evidence>
<sequence length="733" mass="78928" precursor="true">MMIFQKRPLVVAVLGALAAQASFVANAQNTDASTQDAEVVVTANKVTQSALKVGASLSAVSSDDIREKGVTDAKALTDLMPNTQISQAGNSSVVVNIRGIENTNTTALGEPAAAFHIDGIYLGRMSGAGSAFFDIERVEVLRGPQGTLYGRNANAGVVNVITKAPTNKREGFVSVDVGNLGQKRVDGAYNLPVNDSLALRAAFSTNRRDGYSETKTATNGFTQNQDSVHTDSFRLQGLLKISPQTSLNVSYDQSTNKTTGPNYYNLTAGIPDKLVDTGVLIQGKFNDKASGFKTELKSDLGFANLTYIYGQRNTKNKEDYATGPLILLTKFTFEQNSHEIRLSSNDTASPLQWVAGYFQYKETGKDGQLDGNAPFYLFGPAPGPAPFGPDQCGGFAACYPGLQFQDYLIQNDSKALFGQATYSLNDTSRVIVGARHTADEKSRNSQQVLSFSGVDYNTATPGNAATPLFGDASWRSSTYKLGYELDISATKMLYTSISTGFKSGGFNDGDTRADPSLIYAPEKITAYEAGLNGKFFDNALQLTSSVFHYDYSDMQKSGIVNGQSKTTNTGKATVDGVEVSARYRVSSAGRIDTALGLLEAKYKNYTTPNGTDYAGKKLDKTPTVTLNVGYTHNWNLESGARLTGYLGTKYSASYVTTDTGDVAVAPTQFTQKAYTKSSASLTWAAEDDSMDVQFYVRNIENKSQLMGSVAFFGANYGYMSEPRTLGARATFRF</sequence>
<evidence type="ECO:0000256" key="12">
    <source>
        <dbReference type="RuleBase" id="RU003357"/>
    </source>
</evidence>
<evidence type="ECO:0000313" key="16">
    <source>
        <dbReference type="EMBL" id="ACB33080.1"/>
    </source>
</evidence>
<dbReference type="AlphaFoldDB" id="B1Y1A3"/>
<feature type="domain" description="TonB-dependent receptor-like beta-barrel" evidence="14">
    <location>
        <begin position="226"/>
        <end position="699"/>
    </location>
</feature>
<evidence type="ECO:0000256" key="3">
    <source>
        <dbReference type="ARBA" id="ARBA00022452"/>
    </source>
</evidence>
<dbReference type="InterPro" id="IPR000531">
    <property type="entry name" value="Beta-barrel_TonB"/>
</dbReference>
<organism evidence="16 17">
    <name type="scientific">Leptothrix cholodnii (strain ATCC 51168 / LMG 8142 / SP-6)</name>
    <name type="common">Leptothrix discophora (strain SP-6)</name>
    <dbReference type="NCBI Taxonomy" id="395495"/>
    <lineage>
        <taxon>Bacteria</taxon>
        <taxon>Pseudomonadati</taxon>
        <taxon>Pseudomonadota</taxon>
        <taxon>Betaproteobacteria</taxon>
        <taxon>Burkholderiales</taxon>
        <taxon>Sphaerotilaceae</taxon>
        <taxon>Leptothrix</taxon>
    </lineage>
</organism>
<name>B1Y1A3_LEPCP</name>
<evidence type="ECO:0000256" key="7">
    <source>
        <dbReference type="ARBA" id="ARBA00023065"/>
    </source>
</evidence>
<evidence type="ECO:0000256" key="2">
    <source>
        <dbReference type="ARBA" id="ARBA00022448"/>
    </source>
</evidence>
<evidence type="ECO:0000259" key="15">
    <source>
        <dbReference type="Pfam" id="PF07715"/>
    </source>
</evidence>
<dbReference type="STRING" id="395495.Lcho_0808"/>
<evidence type="ECO:0000313" key="17">
    <source>
        <dbReference type="Proteomes" id="UP000001693"/>
    </source>
</evidence>
<dbReference type="PROSITE" id="PS52016">
    <property type="entry name" value="TONB_DEPENDENT_REC_3"/>
    <property type="match status" value="1"/>
</dbReference>
<dbReference type="eggNOG" id="COG4771">
    <property type="taxonomic scope" value="Bacteria"/>
</dbReference>
<keyword evidence="6" id="KW-0408">Iron</keyword>
<keyword evidence="9 11" id="KW-0472">Membrane</keyword>
<dbReference type="InterPro" id="IPR036942">
    <property type="entry name" value="Beta-barrel_TonB_sf"/>
</dbReference>
<keyword evidence="13" id="KW-0732">Signal</keyword>
<gene>
    <name evidence="16" type="ordered locus">Lcho_0808</name>
</gene>
<dbReference type="Proteomes" id="UP000001693">
    <property type="component" value="Chromosome"/>
</dbReference>
<dbReference type="HOGENOM" id="CLU_008287_15_0_4"/>
<evidence type="ECO:0000256" key="11">
    <source>
        <dbReference type="PROSITE-ProRule" id="PRU01360"/>
    </source>
</evidence>
<keyword evidence="7" id="KW-0406">Ion transport</keyword>
<keyword evidence="17" id="KW-1185">Reference proteome</keyword>
<dbReference type="SUPFAM" id="SSF56935">
    <property type="entry name" value="Porins"/>
    <property type="match status" value="1"/>
</dbReference>
<dbReference type="Pfam" id="PF00593">
    <property type="entry name" value="TonB_dep_Rec_b-barrel"/>
    <property type="match status" value="1"/>
</dbReference>
<dbReference type="KEGG" id="lch:Lcho_0808"/>
<dbReference type="EMBL" id="CP001013">
    <property type="protein sequence ID" value="ACB33080.1"/>
    <property type="molecule type" value="Genomic_DNA"/>
</dbReference>
<dbReference type="InterPro" id="IPR039426">
    <property type="entry name" value="TonB-dep_rcpt-like"/>
</dbReference>
<keyword evidence="5 11" id="KW-0812">Transmembrane</keyword>
<keyword evidence="3 11" id="KW-1134">Transmembrane beta strand</keyword>
<feature type="signal peptide" evidence="13">
    <location>
        <begin position="1"/>
        <end position="27"/>
    </location>
</feature>
<feature type="domain" description="TonB-dependent receptor plug" evidence="15">
    <location>
        <begin position="52"/>
        <end position="157"/>
    </location>
</feature>
<comment type="similarity">
    <text evidence="11 12">Belongs to the TonB-dependent receptor family.</text>
</comment>
<keyword evidence="4" id="KW-0410">Iron transport</keyword>
<evidence type="ECO:0000256" key="10">
    <source>
        <dbReference type="ARBA" id="ARBA00023237"/>
    </source>
</evidence>
<evidence type="ECO:0000259" key="14">
    <source>
        <dbReference type="Pfam" id="PF00593"/>
    </source>
</evidence>
<protein>
    <submittedName>
        <fullName evidence="16">TonB-dependent receptor</fullName>
    </submittedName>
</protein>
<dbReference type="PANTHER" id="PTHR32552">
    <property type="entry name" value="FERRICHROME IRON RECEPTOR-RELATED"/>
    <property type="match status" value="1"/>
</dbReference>
<evidence type="ECO:0000256" key="13">
    <source>
        <dbReference type="SAM" id="SignalP"/>
    </source>
</evidence>
<evidence type="ECO:0000256" key="1">
    <source>
        <dbReference type="ARBA" id="ARBA00004571"/>
    </source>
</evidence>
<dbReference type="GO" id="GO:0006826">
    <property type="term" value="P:iron ion transport"/>
    <property type="evidence" value="ECO:0007669"/>
    <property type="project" value="UniProtKB-KW"/>
</dbReference>
<dbReference type="RefSeq" id="WP_012345842.1">
    <property type="nucleotide sequence ID" value="NC_010524.1"/>
</dbReference>
<keyword evidence="8 12" id="KW-0798">TonB box</keyword>
<dbReference type="Pfam" id="PF07715">
    <property type="entry name" value="Plug"/>
    <property type="match status" value="1"/>
</dbReference>
<evidence type="ECO:0000256" key="5">
    <source>
        <dbReference type="ARBA" id="ARBA00022692"/>
    </source>
</evidence>
<proteinExistence type="inferred from homology"/>
<dbReference type="GO" id="GO:0009279">
    <property type="term" value="C:cell outer membrane"/>
    <property type="evidence" value="ECO:0007669"/>
    <property type="project" value="UniProtKB-SubCell"/>
</dbReference>
<keyword evidence="10 11" id="KW-0998">Cell outer membrane</keyword>
<reference evidence="16 17" key="1">
    <citation type="submission" date="2008-03" db="EMBL/GenBank/DDBJ databases">
        <title>Complete sequence of Leptothrix cholodnii SP-6.</title>
        <authorList>
            <consortium name="US DOE Joint Genome Institute"/>
            <person name="Copeland A."/>
            <person name="Lucas S."/>
            <person name="Lapidus A."/>
            <person name="Glavina del Rio T."/>
            <person name="Dalin E."/>
            <person name="Tice H."/>
            <person name="Bruce D."/>
            <person name="Goodwin L."/>
            <person name="Pitluck S."/>
            <person name="Chertkov O."/>
            <person name="Brettin T."/>
            <person name="Detter J.C."/>
            <person name="Han C."/>
            <person name="Kuske C.R."/>
            <person name="Schmutz J."/>
            <person name="Larimer F."/>
            <person name="Land M."/>
            <person name="Hauser L."/>
            <person name="Kyrpides N."/>
            <person name="Lykidis A."/>
            <person name="Emerson D."/>
            <person name="Richardson P."/>
        </authorList>
    </citation>
    <scope>NUCLEOTIDE SEQUENCE [LARGE SCALE GENOMIC DNA]</scope>
    <source>
        <strain evidence="17">ATCC 51168 / LMG 8142 / SP-6</strain>
    </source>
</reference>
<dbReference type="InterPro" id="IPR012910">
    <property type="entry name" value="Plug_dom"/>
</dbReference>
<evidence type="ECO:0000256" key="6">
    <source>
        <dbReference type="ARBA" id="ARBA00023004"/>
    </source>
</evidence>
<dbReference type="PANTHER" id="PTHR32552:SF81">
    <property type="entry name" value="TONB-DEPENDENT OUTER MEMBRANE RECEPTOR"/>
    <property type="match status" value="1"/>
</dbReference>
<evidence type="ECO:0000256" key="4">
    <source>
        <dbReference type="ARBA" id="ARBA00022496"/>
    </source>
</evidence>
<keyword evidence="16" id="KW-0675">Receptor</keyword>
<dbReference type="Gene3D" id="2.40.170.20">
    <property type="entry name" value="TonB-dependent receptor, beta-barrel domain"/>
    <property type="match status" value="1"/>
</dbReference>
<evidence type="ECO:0000256" key="9">
    <source>
        <dbReference type="ARBA" id="ARBA00023136"/>
    </source>
</evidence>